<dbReference type="Proteomes" id="UP001055247">
    <property type="component" value="Unassembled WGS sequence"/>
</dbReference>
<name>A0AAV4ZH85_9HYPH</name>
<dbReference type="EMBL" id="BPQO01000004">
    <property type="protein sequence ID" value="GJD87801.1"/>
    <property type="molecule type" value="Genomic_DNA"/>
</dbReference>
<comment type="caution">
    <text evidence="1">The sequence shown here is derived from an EMBL/GenBank/DDBJ whole genome shotgun (WGS) entry which is preliminary data.</text>
</comment>
<evidence type="ECO:0000313" key="2">
    <source>
        <dbReference type="Proteomes" id="UP001055247"/>
    </source>
</evidence>
<dbReference type="RefSeq" id="WP_238229793.1">
    <property type="nucleotide sequence ID" value="NZ_BPQO01000004.1"/>
</dbReference>
<sequence length="217" mass="23363">MNPKLASKLPFAGFLLLLAIQTGPAILTGVAATRHLEEGTAVELAVVPRDPRDLFKGEYSVLAYELGRHDGPVGAEAWTAVRGCGPGRDNCYVGQGTPVYAELVAVDGDLHAMKRLAFAKPTPGSRYIRGETVSGQLWRGNPKSAGGKPCPDGEVCFKGAVSFGIERFYGPQGEPAKVDRLPRDRLRVRVRLDDEGRAQLDAILLDGAVQARTARLW</sequence>
<organism evidence="1 2">
    <name type="scientific">Methylobacterium hispanicum</name>
    <dbReference type="NCBI Taxonomy" id="270350"/>
    <lineage>
        <taxon>Bacteria</taxon>
        <taxon>Pseudomonadati</taxon>
        <taxon>Pseudomonadota</taxon>
        <taxon>Alphaproteobacteria</taxon>
        <taxon>Hyphomicrobiales</taxon>
        <taxon>Methylobacteriaceae</taxon>
        <taxon>Methylobacterium</taxon>
    </lineage>
</organism>
<dbReference type="AlphaFoldDB" id="A0AAV4ZH85"/>
<proteinExistence type="predicted"/>
<evidence type="ECO:0008006" key="3">
    <source>
        <dbReference type="Google" id="ProtNLM"/>
    </source>
</evidence>
<reference evidence="1" key="2">
    <citation type="submission" date="2021-08" db="EMBL/GenBank/DDBJ databases">
        <authorList>
            <person name="Tani A."/>
            <person name="Ola A."/>
            <person name="Ogura Y."/>
            <person name="Katsura K."/>
            <person name="Hayashi T."/>
        </authorList>
    </citation>
    <scope>NUCLEOTIDE SEQUENCE</scope>
    <source>
        <strain evidence="1">DSM 16372</strain>
    </source>
</reference>
<protein>
    <recommendedName>
        <fullName evidence="3">Membrane-anchored protein</fullName>
    </recommendedName>
</protein>
<keyword evidence="2" id="KW-1185">Reference proteome</keyword>
<gene>
    <name evidence="1" type="ORF">BHAOGJBA_1306</name>
</gene>
<evidence type="ECO:0000313" key="1">
    <source>
        <dbReference type="EMBL" id="GJD87801.1"/>
    </source>
</evidence>
<dbReference type="InterPro" id="IPR025833">
    <property type="entry name" value="GDYXXLXY"/>
</dbReference>
<reference evidence="1" key="1">
    <citation type="journal article" date="2016" name="Front. Microbiol.">
        <title>Genome Sequence of the Piezophilic, Mesophilic Sulfate-Reducing Bacterium Desulfovibrio indicus J2T.</title>
        <authorList>
            <person name="Cao J."/>
            <person name="Maignien L."/>
            <person name="Shao Z."/>
            <person name="Alain K."/>
            <person name="Jebbar M."/>
        </authorList>
    </citation>
    <scope>NUCLEOTIDE SEQUENCE</scope>
    <source>
        <strain evidence="1">DSM 16372</strain>
    </source>
</reference>
<dbReference type="Pfam" id="PF14345">
    <property type="entry name" value="GDYXXLXY"/>
    <property type="match status" value="1"/>
</dbReference>
<accession>A0AAV4ZH85</accession>